<dbReference type="SUPFAM" id="SSF102546">
    <property type="entry name" value="RbsD-like"/>
    <property type="match status" value="1"/>
</dbReference>
<dbReference type="InterPro" id="IPR007721">
    <property type="entry name" value="RbsD_FucU"/>
</dbReference>
<comment type="caution">
    <text evidence="4">The sequence shown here is derived from an EMBL/GenBank/DDBJ whole genome shotgun (WGS) entry which is preliminary data.</text>
</comment>
<dbReference type="PANTHER" id="PTHR31690:SF4">
    <property type="entry name" value="FUCOSE MUTAROTASE"/>
    <property type="match status" value="1"/>
</dbReference>
<dbReference type="InterPro" id="IPR023750">
    <property type="entry name" value="RbsD-like_sf"/>
</dbReference>
<dbReference type="GO" id="GO:0036373">
    <property type="term" value="F:L-fucose mutarotase activity"/>
    <property type="evidence" value="ECO:0007669"/>
    <property type="project" value="UniProtKB-EC"/>
</dbReference>
<dbReference type="Pfam" id="PF05025">
    <property type="entry name" value="RbsD_FucU"/>
    <property type="match status" value="1"/>
</dbReference>
<dbReference type="Gene3D" id="3.40.1650.10">
    <property type="entry name" value="RbsD-like domain"/>
    <property type="match status" value="1"/>
</dbReference>
<dbReference type="AlphaFoldDB" id="A0A3N4UDH0"/>
<evidence type="ECO:0000256" key="2">
    <source>
        <dbReference type="ARBA" id="ARBA00023235"/>
    </source>
</evidence>
<dbReference type="OrthoDB" id="7947972at2"/>
<dbReference type="GO" id="GO:0006004">
    <property type="term" value="P:fucose metabolic process"/>
    <property type="evidence" value="ECO:0007669"/>
    <property type="project" value="TreeGrafter"/>
</dbReference>
<keyword evidence="5" id="KW-1185">Reference proteome</keyword>
<accession>A0A3N4UDH0</accession>
<dbReference type="Proteomes" id="UP000269689">
    <property type="component" value="Unassembled WGS sequence"/>
</dbReference>
<comment type="catalytic activity">
    <reaction evidence="1">
        <text>beta-D-ribopyranose = beta-D-ribofuranose</text>
        <dbReference type="Rhea" id="RHEA:25432"/>
        <dbReference type="ChEBI" id="CHEBI:27476"/>
        <dbReference type="ChEBI" id="CHEBI:47002"/>
        <dbReference type="EC" id="5.4.99.62"/>
    </reaction>
</comment>
<dbReference type="InterPro" id="IPR050443">
    <property type="entry name" value="RbsD/FucU_mutarotase"/>
</dbReference>
<dbReference type="PANTHER" id="PTHR31690">
    <property type="entry name" value="FUCOSE MUTAROTASE"/>
    <property type="match status" value="1"/>
</dbReference>
<dbReference type="EMBL" id="RKQK01000005">
    <property type="protein sequence ID" value="RPE63327.1"/>
    <property type="molecule type" value="Genomic_DNA"/>
</dbReference>
<keyword evidence="2" id="KW-0413">Isomerase</keyword>
<comment type="catalytic activity">
    <reaction evidence="3">
        <text>alpha-L-fucose = beta-L-fucose</text>
        <dbReference type="Rhea" id="RHEA:25580"/>
        <dbReference type="ChEBI" id="CHEBI:42548"/>
        <dbReference type="ChEBI" id="CHEBI:42589"/>
        <dbReference type="EC" id="5.1.3.29"/>
    </reaction>
</comment>
<name>A0A3N4UDH0_9RHOB</name>
<evidence type="ECO:0000256" key="1">
    <source>
        <dbReference type="ARBA" id="ARBA00000223"/>
    </source>
</evidence>
<dbReference type="GO" id="GO:0042806">
    <property type="term" value="F:fucose binding"/>
    <property type="evidence" value="ECO:0007669"/>
    <property type="project" value="TreeGrafter"/>
</dbReference>
<evidence type="ECO:0000313" key="5">
    <source>
        <dbReference type="Proteomes" id="UP000269689"/>
    </source>
</evidence>
<proteinExistence type="predicted"/>
<evidence type="ECO:0000313" key="4">
    <source>
        <dbReference type="EMBL" id="RPE63327.1"/>
    </source>
</evidence>
<organism evidence="4 5">
    <name type="scientific">Pacificibacter maritimus</name>
    <dbReference type="NCBI Taxonomy" id="762213"/>
    <lineage>
        <taxon>Bacteria</taxon>
        <taxon>Pseudomonadati</taxon>
        <taxon>Pseudomonadota</taxon>
        <taxon>Alphaproteobacteria</taxon>
        <taxon>Rhodobacterales</taxon>
        <taxon>Roseobacteraceae</taxon>
        <taxon>Pacificibacter</taxon>
    </lineage>
</organism>
<evidence type="ECO:0000256" key="3">
    <source>
        <dbReference type="ARBA" id="ARBA00036324"/>
    </source>
</evidence>
<gene>
    <name evidence="4" type="ORF">EDD53_2930</name>
</gene>
<protein>
    <submittedName>
        <fullName evidence="4">L-fucose mutarotase</fullName>
    </submittedName>
</protein>
<dbReference type="RefSeq" id="WP_123794224.1">
    <property type="nucleotide sequence ID" value="NZ_RKQK01000005.1"/>
</dbReference>
<reference evidence="4 5" key="1">
    <citation type="submission" date="2018-11" db="EMBL/GenBank/DDBJ databases">
        <title>Genomic Encyclopedia of Type Strains, Phase IV (KMG-IV): sequencing the most valuable type-strain genomes for metagenomic binning, comparative biology and taxonomic classification.</title>
        <authorList>
            <person name="Goeker M."/>
        </authorList>
    </citation>
    <scope>NUCLEOTIDE SEQUENCE [LARGE SCALE GENOMIC DNA]</scope>
    <source>
        <strain evidence="4 5">DSM 104731</strain>
    </source>
</reference>
<sequence>MLKGIDHRLNADLLQALRAMGHGDLIVLCDRNFPAQSVAQDTVLKRPLMLENLSSAEATSVILSVLPLDTFVDDYAMSMEVVGDPTGRPDVQREVDSCIAKFDGRSEPTRQVERFKFYDLAKTAYAIVQTGETRFFGCFIFRKGVIRPEDVIETKP</sequence>
<dbReference type="GO" id="GO:0062193">
    <property type="term" value="F:D-ribose pyranase activity"/>
    <property type="evidence" value="ECO:0007669"/>
    <property type="project" value="UniProtKB-EC"/>
</dbReference>